<dbReference type="KEGG" id="pbap:Pla133_24670"/>
<accession>A0A518BK85</accession>
<dbReference type="InterPro" id="IPR001296">
    <property type="entry name" value="Glyco_trans_1"/>
</dbReference>
<dbReference type="CDD" id="cd03801">
    <property type="entry name" value="GT4_PimA-like"/>
    <property type="match status" value="1"/>
</dbReference>
<dbReference type="Pfam" id="PF00534">
    <property type="entry name" value="Glycos_transf_1"/>
    <property type="match status" value="1"/>
</dbReference>
<keyword evidence="3" id="KW-0808">Transferase</keyword>
<evidence type="ECO:0000259" key="1">
    <source>
        <dbReference type="Pfam" id="PF00534"/>
    </source>
</evidence>
<keyword evidence="3" id="KW-0328">Glycosyltransferase</keyword>
<sequence>MRILHLNDLYDPRIGSSIRQMYQESERLRELGHEAAVLSVTQDTGLLAGATFGEQEVLGSRVFLAHSDYNPRWRGWVGLDNPRTRAALAAVLDEYRPDVIHTHLIHTHLSYAALAAARRRGAGVVFTSHDVMTFCYQKLTCFHGGPAAGGELRDYPAHWSKCIPCQRLRFRPGRNAAIRRILARDVDRFTVVSDELGRAISANGIRVDRTVWNAIRPQRRLPTEAEVAAFRVARGLEGAQTIAIGGRLHEQKGVGQLLQMVAKLAGEFPRLRLMVMGKRDVYDREFAPLAAELGVAERVVPTGWLDGDELQQAYAAVDVFVTPSICFDTFGLVNLEAMEHSKPVVATVFGGSPEVVLDGQTGFIVNPFDVDGFAGRIAELLRDPERARAMGAAGHRRMVDFFTIERLTDEFIEEYDLAAAAARARSGTARSRA</sequence>
<evidence type="ECO:0000313" key="3">
    <source>
        <dbReference type="EMBL" id="QDU67385.1"/>
    </source>
</evidence>
<dbReference type="PANTHER" id="PTHR45947:SF3">
    <property type="entry name" value="SULFOQUINOVOSYL TRANSFERASE SQD2"/>
    <property type="match status" value="1"/>
</dbReference>
<dbReference type="Gene3D" id="3.40.50.2000">
    <property type="entry name" value="Glycogen Phosphorylase B"/>
    <property type="match status" value="2"/>
</dbReference>
<dbReference type="SUPFAM" id="SSF53756">
    <property type="entry name" value="UDP-Glycosyltransferase/glycogen phosphorylase"/>
    <property type="match status" value="1"/>
</dbReference>
<dbReference type="InterPro" id="IPR028098">
    <property type="entry name" value="Glyco_trans_4-like_N"/>
</dbReference>
<proteinExistence type="predicted"/>
<dbReference type="PANTHER" id="PTHR45947">
    <property type="entry name" value="SULFOQUINOVOSYL TRANSFERASE SQD2"/>
    <property type="match status" value="1"/>
</dbReference>
<dbReference type="EMBL" id="CP036287">
    <property type="protein sequence ID" value="QDU67385.1"/>
    <property type="molecule type" value="Genomic_DNA"/>
</dbReference>
<feature type="domain" description="Glycosyltransferase subfamily 4-like N-terminal" evidence="2">
    <location>
        <begin position="22"/>
        <end position="211"/>
    </location>
</feature>
<name>A0A518BK85_9BACT</name>
<dbReference type="GO" id="GO:0016757">
    <property type="term" value="F:glycosyltransferase activity"/>
    <property type="evidence" value="ECO:0007669"/>
    <property type="project" value="UniProtKB-KW"/>
</dbReference>
<keyword evidence="4" id="KW-1185">Reference proteome</keyword>
<organism evidence="3 4">
    <name type="scientific">Engelhardtia mirabilis</name>
    <dbReference type="NCBI Taxonomy" id="2528011"/>
    <lineage>
        <taxon>Bacteria</taxon>
        <taxon>Pseudomonadati</taxon>
        <taxon>Planctomycetota</taxon>
        <taxon>Planctomycetia</taxon>
        <taxon>Planctomycetia incertae sedis</taxon>
        <taxon>Engelhardtia</taxon>
    </lineage>
</organism>
<dbReference type="Proteomes" id="UP000316921">
    <property type="component" value="Chromosome"/>
</dbReference>
<dbReference type="Pfam" id="PF13579">
    <property type="entry name" value="Glyco_trans_4_4"/>
    <property type="match status" value="1"/>
</dbReference>
<feature type="domain" description="Glycosyl transferase family 1" evidence="1">
    <location>
        <begin position="238"/>
        <end position="395"/>
    </location>
</feature>
<protein>
    <submittedName>
        <fullName evidence="3">GDP-mannose-dependent alpha-(1-6)-phosphatidylinositol monomannoside mannosyltransferase</fullName>
    </submittedName>
</protein>
<evidence type="ECO:0000313" key="4">
    <source>
        <dbReference type="Proteomes" id="UP000316921"/>
    </source>
</evidence>
<dbReference type="AlphaFoldDB" id="A0A518BK85"/>
<gene>
    <name evidence="3" type="primary">pimB_9</name>
    <name evidence="3" type="ORF">Pla133_24670</name>
</gene>
<dbReference type="InterPro" id="IPR050194">
    <property type="entry name" value="Glycosyltransferase_grp1"/>
</dbReference>
<evidence type="ECO:0000259" key="2">
    <source>
        <dbReference type="Pfam" id="PF13579"/>
    </source>
</evidence>
<dbReference type="RefSeq" id="WP_145065496.1">
    <property type="nucleotide sequence ID" value="NZ_CP036287.1"/>
</dbReference>
<reference evidence="3 4" key="1">
    <citation type="submission" date="2019-02" db="EMBL/GenBank/DDBJ databases">
        <title>Deep-cultivation of Planctomycetes and their phenomic and genomic characterization uncovers novel biology.</title>
        <authorList>
            <person name="Wiegand S."/>
            <person name="Jogler M."/>
            <person name="Boedeker C."/>
            <person name="Pinto D."/>
            <person name="Vollmers J."/>
            <person name="Rivas-Marin E."/>
            <person name="Kohn T."/>
            <person name="Peeters S.H."/>
            <person name="Heuer A."/>
            <person name="Rast P."/>
            <person name="Oberbeckmann S."/>
            <person name="Bunk B."/>
            <person name="Jeske O."/>
            <person name="Meyerdierks A."/>
            <person name="Storesund J.E."/>
            <person name="Kallscheuer N."/>
            <person name="Luecker S."/>
            <person name="Lage O.M."/>
            <person name="Pohl T."/>
            <person name="Merkel B.J."/>
            <person name="Hornburger P."/>
            <person name="Mueller R.-W."/>
            <person name="Bruemmer F."/>
            <person name="Labrenz M."/>
            <person name="Spormann A.M."/>
            <person name="Op den Camp H."/>
            <person name="Overmann J."/>
            <person name="Amann R."/>
            <person name="Jetten M.S.M."/>
            <person name="Mascher T."/>
            <person name="Medema M.H."/>
            <person name="Devos D.P."/>
            <person name="Kaster A.-K."/>
            <person name="Ovreas L."/>
            <person name="Rohde M."/>
            <person name="Galperin M.Y."/>
            <person name="Jogler C."/>
        </authorList>
    </citation>
    <scope>NUCLEOTIDE SEQUENCE [LARGE SCALE GENOMIC DNA]</scope>
    <source>
        <strain evidence="3 4">Pla133</strain>
    </source>
</reference>